<dbReference type="GO" id="GO:0016491">
    <property type="term" value="F:oxidoreductase activity"/>
    <property type="evidence" value="ECO:0007669"/>
    <property type="project" value="UniProtKB-KW"/>
</dbReference>
<dbReference type="Pfam" id="PF00248">
    <property type="entry name" value="Aldo_ket_red"/>
    <property type="match status" value="1"/>
</dbReference>
<keyword evidence="2" id="KW-0560">Oxidoreductase</keyword>
<proteinExistence type="inferred from homology"/>
<dbReference type="GeneID" id="63685006"/>
<dbReference type="PANTHER" id="PTHR43827">
    <property type="entry name" value="2,5-DIKETO-D-GLUCONIC ACID REDUCTASE"/>
    <property type="match status" value="1"/>
</dbReference>
<dbReference type="SUPFAM" id="SSF51430">
    <property type="entry name" value="NAD(P)-linked oxidoreductase"/>
    <property type="match status" value="1"/>
</dbReference>
<evidence type="ECO:0000256" key="4">
    <source>
        <dbReference type="PIRSR" id="PIRSR000097-2"/>
    </source>
</evidence>
<dbReference type="EMBL" id="JH795859">
    <property type="protein sequence ID" value="EJU03849.1"/>
    <property type="molecule type" value="Genomic_DNA"/>
</dbReference>
<feature type="site" description="Lowers pKa of active site Tyr" evidence="5">
    <location>
        <position position="78"/>
    </location>
</feature>
<feature type="active site" description="Proton donor" evidence="3">
    <location>
        <position position="53"/>
    </location>
</feature>
<evidence type="ECO:0000256" key="2">
    <source>
        <dbReference type="ARBA" id="ARBA00023002"/>
    </source>
</evidence>
<dbReference type="Gene3D" id="3.20.20.100">
    <property type="entry name" value="NADP-dependent oxidoreductase domain"/>
    <property type="match status" value="1"/>
</dbReference>
<dbReference type="FunFam" id="3.20.20.100:FF:000015">
    <property type="entry name" value="Oxidoreductase, aldo/keto reductase family"/>
    <property type="match status" value="1"/>
</dbReference>
<dbReference type="CDD" id="cd19071">
    <property type="entry name" value="AKR_AKR1-5-like"/>
    <property type="match status" value="1"/>
</dbReference>
<feature type="binding site" evidence="4">
    <location>
        <position position="110"/>
    </location>
    <ligand>
        <name>substrate</name>
    </ligand>
</feature>
<accession>M5G5A0</accession>
<evidence type="ECO:0000313" key="8">
    <source>
        <dbReference type="Proteomes" id="UP000030653"/>
    </source>
</evidence>
<evidence type="ECO:0000256" key="5">
    <source>
        <dbReference type="PIRSR" id="PIRSR000097-3"/>
    </source>
</evidence>
<evidence type="ECO:0000256" key="1">
    <source>
        <dbReference type="ARBA" id="ARBA00007905"/>
    </source>
</evidence>
<dbReference type="STRING" id="1858805.M5G5A0"/>
<evidence type="ECO:0000259" key="6">
    <source>
        <dbReference type="Pfam" id="PF00248"/>
    </source>
</evidence>
<dbReference type="InterPro" id="IPR018170">
    <property type="entry name" value="Aldo/ket_reductase_CS"/>
</dbReference>
<dbReference type="PRINTS" id="PR00069">
    <property type="entry name" value="ALDKETRDTASE"/>
</dbReference>
<dbReference type="InterPro" id="IPR023210">
    <property type="entry name" value="NADP_OxRdtase_dom"/>
</dbReference>
<organism evidence="7 8">
    <name type="scientific">Dacryopinax primogenitus (strain DJM 731)</name>
    <name type="common">Brown rot fungus</name>
    <dbReference type="NCBI Taxonomy" id="1858805"/>
    <lineage>
        <taxon>Eukaryota</taxon>
        <taxon>Fungi</taxon>
        <taxon>Dikarya</taxon>
        <taxon>Basidiomycota</taxon>
        <taxon>Agaricomycotina</taxon>
        <taxon>Dacrymycetes</taxon>
        <taxon>Dacrymycetales</taxon>
        <taxon>Dacrymycetaceae</taxon>
        <taxon>Dacryopinax</taxon>
    </lineage>
</organism>
<name>M5G5A0_DACPD</name>
<dbReference type="OrthoDB" id="416253at2759"/>
<keyword evidence="8" id="KW-1185">Reference proteome</keyword>
<dbReference type="InterPro" id="IPR036812">
    <property type="entry name" value="NAD(P)_OxRdtase_dom_sf"/>
</dbReference>
<dbReference type="PIRSF" id="PIRSF000097">
    <property type="entry name" value="AKR"/>
    <property type="match status" value="1"/>
</dbReference>
<evidence type="ECO:0000256" key="3">
    <source>
        <dbReference type="PIRSR" id="PIRSR000097-1"/>
    </source>
</evidence>
<dbReference type="PANTHER" id="PTHR43827:SF13">
    <property type="entry name" value="ALDO_KETO REDUCTASE FAMILY PROTEIN"/>
    <property type="match status" value="1"/>
</dbReference>
<sequence>MSSLLTISSSIKLSSGYLIPRLGLGVYKNDDPTLACEAALAAGYRHVDSALGYKNEKAVGEAVRRSGIPREEVFVTSKVHSLRHEYEEAKAAVEESLSNFGLPYLDHLIHDPKSGKEKRLETWHALVEKQKEGKLRSIGVSNFGVNHLEEIKDAGLPTPAVNQLELHPWCQQRDITEYCAANGIVVEAYTPITRGKYFDNPTATRISQAHNKTPAQVFLRWSLQRGFVPLPKSSQPDRVRAKAQLYDFDLTEEEMNTLDDCDMGEAGAVTWNPVNVP</sequence>
<comment type="similarity">
    <text evidence="1">Belongs to the aldo/keto reductase family.</text>
</comment>
<dbReference type="Proteomes" id="UP000030653">
    <property type="component" value="Unassembled WGS sequence"/>
</dbReference>
<protein>
    <submittedName>
        <fullName evidence="7">Aldo/keto reductase</fullName>
    </submittedName>
</protein>
<evidence type="ECO:0000313" key="7">
    <source>
        <dbReference type="EMBL" id="EJU03849.1"/>
    </source>
</evidence>
<reference evidence="7 8" key="1">
    <citation type="journal article" date="2012" name="Science">
        <title>The Paleozoic origin of enzymatic lignin decomposition reconstructed from 31 fungal genomes.</title>
        <authorList>
            <person name="Floudas D."/>
            <person name="Binder M."/>
            <person name="Riley R."/>
            <person name="Barry K."/>
            <person name="Blanchette R.A."/>
            <person name="Henrissat B."/>
            <person name="Martinez A.T."/>
            <person name="Otillar R."/>
            <person name="Spatafora J.W."/>
            <person name="Yadav J.S."/>
            <person name="Aerts A."/>
            <person name="Benoit I."/>
            <person name="Boyd A."/>
            <person name="Carlson A."/>
            <person name="Copeland A."/>
            <person name="Coutinho P.M."/>
            <person name="de Vries R.P."/>
            <person name="Ferreira P."/>
            <person name="Findley K."/>
            <person name="Foster B."/>
            <person name="Gaskell J."/>
            <person name="Glotzer D."/>
            <person name="Gorecki P."/>
            <person name="Heitman J."/>
            <person name="Hesse C."/>
            <person name="Hori C."/>
            <person name="Igarashi K."/>
            <person name="Jurgens J.A."/>
            <person name="Kallen N."/>
            <person name="Kersten P."/>
            <person name="Kohler A."/>
            <person name="Kuees U."/>
            <person name="Kumar T.K.A."/>
            <person name="Kuo A."/>
            <person name="LaButti K."/>
            <person name="Larrondo L.F."/>
            <person name="Lindquist E."/>
            <person name="Ling A."/>
            <person name="Lombard V."/>
            <person name="Lucas S."/>
            <person name="Lundell T."/>
            <person name="Martin R."/>
            <person name="McLaughlin D.J."/>
            <person name="Morgenstern I."/>
            <person name="Morin E."/>
            <person name="Murat C."/>
            <person name="Nagy L.G."/>
            <person name="Nolan M."/>
            <person name="Ohm R.A."/>
            <person name="Patyshakuliyeva A."/>
            <person name="Rokas A."/>
            <person name="Ruiz-Duenas F.J."/>
            <person name="Sabat G."/>
            <person name="Salamov A."/>
            <person name="Samejima M."/>
            <person name="Schmutz J."/>
            <person name="Slot J.C."/>
            <person name="St John F."/>
            <person name="Stenlid J."/>
            <person name="Sun H."/>
            <person name="Sun S."/>
            <person name="Syed K."/>
            <person name="Tsang A."/>
            <person name="Wiebenga A."/>
            <person name="Young D."/>
            <person name="Pisabarro A."/>
            <person name="Eastwood D.C."/>
            <person name="Martin F."/>
            <person name="Cullen D."/>
            <person name="Grigoriev I.V."/>
            <person name="Hibbett D.S."/>
        </authorList>
    </citation>
    <scope>NUCLEOTIDE SEQUENCE [LARGE SCALE GENOMIC DNA]</scope>
    <source>
        <strain evidence="7 8">DJM-731 SS1</strain>
    </source>
</reference>
<dbReference type="OMA" id="NYNFLVH"/>
<dbReference type="PROSITE" id="PS00798">
    <property type="entry name" value="ALDOKETO_REDUCTASE_1"/>
    <property type="match status" value="1"/>
</dbReference>
<gene>
    <name evidence="7" type="ORF">DACRYDRAFT_115161</name>
</gene>
<dbReference type="HOGENOM" id="CLU_023205_0_1_1"/>
<dbReference type="InterPro" id="IPR020471">
    <property type="entry name" value="AKR"/>
</dbReference>
<dbReference type="AlphaFoldDB" id="M5G5A0"/>
<feature type="domain" description="NADP-dependent oxidoreductase" evidence="6">
    <location>
        <begin position="36"/>
        <end position="262"/>
    </location>
</feature>
<dbReference type="RefSeq" id="XP_040630743.1">
    <property type="nucleotide sequence ID" value="XM_040769944.1"/>
</dbReference>